<dbReference type="Proteomes" id="UP000471521">
    <property type="component" value="Unassembled WGS sequence"/>
</dbReference>
<feature type="transmembrane region" description="Helical" evidence="1">
    <location>
        <begin position="69"/>
        <end position="89"/>
    </location>
</feature>
<dbReference type="AlphaFoldDB" id="A0A6B0SNK9"/>
<keyword evidence="1" id="KW-0472">Membrane</keyword>
<keyword evidence="1" id="KW-0812">Transmembrane</keyword>
<dbReference type="RefSeq" id="WP_159527468.1">
    <property type="nucleotide sequence ID" value="NZ_WUUU01000195.1"/>
</dbReference>
<reference evidence="2 3" key="1">
    <citation type="submission" date="2019-12" db="EMBL/GenBank/DDBJ databases">
        <title>Isolation and characterization of three novel carbon monoxide-oxidizing members of Halobacteria from salione crusts and soils.</title>
        <authorList>
            <person name="Myers M.R."/>
            <person name="King G.M."/>
        </authorList>
    </citation>
    <scope>NUCLEOTIDE SEQUENCE [LARGE SCALE GENOMIC DNA]</scope>
    <source>
        <strain evidence="2 3">PCN9</strain>
    </source>
</reference>
<protein>
    <submittedName>
        <fullName evidence="2">Uncharacterized protein</fullName>
    </submittedName>
</protein>
<evidence type="ECO:0000313" key="3">
    <source>
        <dbReference type="Proteomes" id="UP000471521"/>
    </source>
</evidence>
<name>A0A6B0SNK9_9EURY</name>
<feature type="transmembrane region" description="Helical" evidence="1">
    <location>
        <begin position="20"/>
        <end position="38"/>
    </location>
</feature>
<sequence length="90" mass="9532">MALLDTVKSEFLQEPRNSKYDWLTVSFGVLAVGLSIAGVVVDRFLILGSAFVLMGGAELLSVDQRRLSALLRAGAVGAFVAYGLAVVLAF</sequence>
<proteinExistence type="predicted"/>
<evidence type="ECO:0000313" key="2">
    <source>
        <dbReference type="EMBL" id="MXR22076.1"/>
    </source>
</evidence>
<accession>A0A6B0SNK9</accession>
<comment type="caution">
    <text evidence="2">The sequence shown here is derived from an EMBL/GenBank/DDBJ whole genome shotgun (WGS) entry which is preliminary data.</text>
</comment>
<keyword evidence="3" id="KW-1185">Reference proteome</keyword>
<gene>
    <name evidence="2" type="ORF">GRX66_16280</name>
</gene>
<dbReference type="Pfam" id="PF26041">
    <property type="entry name" value="DUF8011"/>
    <property type="match status" value="1"/>
</dbReference>
<dbReference type="InterPro" id="IPR058324">
    <property type="entry name" value="DUF8011"/>
</dbReference>
<keyword evidence="1" id="KW-1133">Transmembrane helix</keyword>
<evidence type="ECO:0000256" key="1">
    <source>
        <dbReference type="SAM" id="Phobius"/>
    </source>
</evidence>
<dbReference type="EMBL" id="WUUU01000195">
    <property type="protein sequence ID" value="MXR22076.1"/>
    <property type="molecule type" value="Genomic_DNA"/>
</dbReference>
<organism evidence="2 3">
    <name type="scientific">Halobacterium bonnevillei</name>
    <dbReference type="NCBI Taxonomy" id="2692200"/>
    <lineage>
        <taxon>Archaea</taxon>
        <taxon>Methanobacteriati</taxon>
        <taxon>Methanobacteriota</taxon>
        <taxon>Stenosarchaea group</taxon>
        <taxon>Halobacteria</taxon>
        <taxon>Halobacteriales</taxon>
        <taxon>Halobacteriaceae</taxon>
        <taxon>Halobacterium</taxon>
    </lineage>
</organism>